<dbReference type="Proteomes" id="UP000011761">
    <property type="component" value="Unassembled WGS sequence"/>
</dbReference>
<feature type="transmembrane region" description="Helical" evidence="2">
    <location>
        <begin position="486"/>
        <end position="506"/>
    </location>
</feature>
<accession>M2NNJ7</accession>
<feature type="region of interest" description="Disordered" evidence="1">
    <location>
        <begin position="27"/>
        <end position="49"/>
    </location>
</feature>
<organism evidence="4 5">
    <name type="scientific">Baudoinia panamericana (strain UAMH 10762)</name>
    <name type="common">Angels' share fungus</name>
    <name type="synonym">Baudoinia compniacensis (strain UAMH 10762)</name>
    <dbReference type="NCBI Taxonomy" id="717646"/>
    <lineage>
        <taxon>Eukaryota</taxon>
        <taxon>Fungi</taxon>
        <taxon>Dikarya</taxon>
        <taxon>Ascomycota</taxon>
        <taxon>Pezizomycotina</taxon>
        <taxon>Dothideomycetes</taxon>
        <taxon>Dothideomycetidae</taxon>
        <taxon>Mycosphaerellales</taxon>
        <taxon>Teratosphaeriaceae</taxon>
        <taxon>Baudoinia</taxon>
    </lineage>
</organism>
<dbReference type="eggNOG" id="ENOG502SMHN">
    <property type="taxonomic scope" value="Eukaryota"/>
</dbReference>
<keyword evidence="5" id="KW-1185">Reference proteome</keyword>
<keyword evidence="2" id="KW-0472">Membrane</keyword>
<feature type="transmembrane region" description="Helical" evidence="2">
    <location>
        <begin position="460"/>
        <end position="480"/>
    </location>
</feature>
<evidence type="ECO:0000313" key="4">
    <source>
        <dbReference type="EMBL" id="EMD00811.1"/>
    </source>
</evidence>
<dbReference type="KEGG" id="bcom:BAUCODRAFT_153226"/>
<protein>
    <recommendedName>
        <fullName evidence="3">DUF6594 domain-containing protein</fullName>
    </recommendedName>
</protein>
<gene>
    <name evidence="4" type="ORF">BAUCODRAFT_153226</name>
</gene>
<dbReference type="PANTHER" id="PTHR34502:SF3">
    <property type="entry name" value="DUF6594 DOMAIN-CONTAINING PROTEIN"/>
    <property type="match status" value="1"/>
</dbReference>
<sequence>MPAVSLPQPLRSKLHLVPIETSFSLTNCTPDHKQPDLPQAKETTDQEKSYRVPWSESAPVEAEFEVNDRVRTVDSSGRPQYCKVSKREYRNGFWRYKLKIESTGRPYSNGAWIKEGDVTSNEGAPVHVVEPASHQYFYEMSDDAIKSKIHEKPDEPLSPDSANTPGDVESGKLSERKNMWLLRILLKSSADGDRQLRPPDQYTSLPIPLNHSSKGYDQVAVFQASDRNFLQYRGFGVLHCRVLSVLENELSLLGLGLEKHNAWDRGHGKDAKLENQWRDEIQSPKDFAAGFYPPDIKCTHPDLLRKLCSKLIQYDELLLKTKETMALQRPANRDYETVRTWFRDHEPVIQKEAAFIRWKEDIVTLRNRRESSGFDGFIEHCLSGLDGFRRKCFGRSWIQNMSLTAELRKKCTDGDIHYFSPARVDALVNIIITIAVFALPVLPVVILYKVMNMGRRQSPLDAIGVLIVLIFGMAISSLTTAKRAELFGASAAYCGILVVFLGNTGINQ</sequence>
<dbReference type="Pfam" id="PF20237">
    <property type="entry name" value="DUF6594"/>
    <property type="match status" value="1"/>
</dbReference>
<dbReference type="HOGENOM" id="CLU_536339_0_0_1"/>
<proteinExistence type="predicted"/>
<dbReference type="PANTHER" id="PTHR34502">
    <property type="entry name" value="DUF6594 DOMAIN-CONTAINING PROTEIN-RELATED"/>
    <property type="match status" value="1"/>
</dbReference>
<dbReference type="RefSeq" id="XP_007671995.1">
    <property type="nucleotide sequence ID" value="XM_007673805.1"/>
</dbReference>
<dbReference type="EMBL" id="KB445550">
    <property type="protein sequence ID" value="EMD00811.1"/>
    <property type="molecule type" value="Genomic_DNA"/>
</dbReference>
<name>M2NNJ7_BAUPA</name>
<evidence type="ECO:0000256" key="2">
    <source>
        <dbReference type="SAM" id="Phobius"/>
    </source>
</evidence>
<feature type="region of interest" description="Disordered" evidence="1">
    <location>
        <begin position="150"/>
        <end position="171"/>
    </location>
</feature>
<dbReference type="InterPro" id="IPR046529">
    <property type="entry name" value="DUF6594"/>
</dbReference>
<feature type="domain" description="DUF6594" evidence="3">
    <location>
        <begin position="216"/>
        <end position="498"/>
    </location>
</feature>
<keyword evidence="2" id="KW-0812">Transmembrane</keyword>
<dbReference type="OrthoDB" id="3533814at2759"/>
<reference evidence="4 5" key="1">
    <citation type="journal article" date="2012" name="PLoS Pathog.">
        <title>Diverse lifestyles and strategies of plant pathogenesis encoded in the genomes of eighteen Dothideomycetes fungi.</title>
        <authorList>
            <person name="Ohm R.A."/>
            <person name="Feau N."/>
            <person name="Henrissat B."/>
            <person name="Schoch C.L."/>
            <person name="Horwitz B.A."/>
            <person name="Barry K.W."/>
            <person name="Condon B.J."/>
            <person name="Copeland A.C."/>
            <person name="Dhillon B."/>
            <person name="Glaser F."/>
            <person name="Hesse C.N."/>
            <person name="Kosti I."/>
            <person name="LaButti K."/>
            <person name="Lindquist E.A."/>
            <person name="Lucas S."/>
            <person name="Salamov A.A."/>
            <person name="Bradshaw R.E."/>
            <person name="Ciuffetti L."/>
            <person name="Hamelin R.C."/>
            <person name="Kema G.H.J."/>
            <person name="Lawrence C."/>
            <person name="Scott J.A."/>
            <person name="Spatafora J.W."/>
            <person name="Turgeon B.G."/>
            <person name="de Wit P.J.G.M."/>
            <person name="Zhong S."/>
            <person name="Goodwin S.B."/>
            <person name="Grigoriev I.V."/>
        </authorList>
    </citation>
    <scope>NUCLEOTIDE SEQUENCE [LARGE SCALE GENOMIC DNA]</scope>
    <source>
        <strain evidence="4 5">UAMH 10762</strain>
    </source>
</reference>
<evidence type="ECO:0000313" key="5">
    <source>
        <dbReference type="Proteomes" id="UP000011761"/>
    </source>
</evidence>
<keyword evidence="2" id="KW-1133">Transmembrane helix</keyword>
<feature type="transmembrane region" description="Helical" evidence="2">
    <location>
        <begin position="426"/>
        <end position="448"/>
    </location>
</feature>
<evidence type="ECO:0000256" key="1">
    <source>
        <dbReference type="SAM" id="MobiDB-lite"/>
    </source>
</evidence>
<dbReference type="GeneID" id="19109268"/>
<dbReference type="AlphaFoldDB" id="M2NNJ7"/>
<evidence type="ECO:0000259" key="3">
    <source>
        <dbReference type="Pfam" id="PF20237"/>
    </source>
</evidence>